<accession>A0A6P0HSK5</accession>
<sequence>MGRTSMTSFDEIARDVALAGVRDWGVLDGRGWIFRTGDPALLLTPDESDLDVDALRIVRTNGWSLLPSDSPEPFVLDDLQTLACEEIWGPFPEVDGIVLRLATDDDGRLVWTTPDGDPVCEVGALSSAYVPRPSR</sequence>
<proteinExistence type="predicted"/>
<gene>
    <name evidence="1" type="ORF">G3T38_18195</name>
</gene>
<dbReference type="Proteomes" id="UP000468687">
    <property type="component" value="Unassembled WGS sequence"/>
</dbReference>
<evidence type="ECO:0000313" key="2">
    <source>
        <dbReference type="Proteomes" id="UP000468687"/>
    </source>
</evidence>
<dbReference type="EMBL" id="JAAGXA010000016">
    <property type="protein sequence ID" value="NEN80195.1"/>
    <property type="molecule type" value="Genomic_DNA"/>
</dbReference>
<evidence type="ECO:0000313" key="1">
    <source>
        <dbReference type="EMBL" id="NEN80195.1"/>
    </source>
</evidence>
<organism evidence="1 2">
    <name type="scientific">Nocardioides zeae</name>
    <dbReference type="NCBI Taxonomy" id="1457234"/>
    <lineage>
        <taxon>Bacteria</taxon>
        <taxon>Bacillati</taxon>
        <taxon>Actinomycetota</taxon>
        <taxon>Actinomycetes</taxon>
        <taxon>Propionibacteriales</taxon>
        <taxon>Nocardioidaceae</taxon>
        <taxon>Nocardioides</taxon>
    </lineage>
</organism>
<name>A0A6P0HSK5_9ACTN</name>
<keyword evidence="2" id="KW-1185">Reference proteome</keyword>
<comment type="caution">
    <text evidence="1">The sequence shown here is derived from an EMBL/GenBank/DDBJ whole genome shotgun (WGS) entry which is preliminary data.</text>
</comment>
<dbReference type="AlphaFoldDB" id="A0A6P0HSK5"/>
<dbReference type="RefSeq" id="WP_163773932.1">
    <property type="nucleotide sequence ID" value="NZ_JAAGXA010000016.1"/>
</dbReference>
<protein>
    <submittedName>
        <fullName evidence="1">Uncharacterized protein</fullName>
    </submittedName>
</protein>
<reference evidence="1 2" key="1">
    <citation type="journal article" date="2014" name="Int. J. Syst. Evol. Microbiol.">
        <title>Nocardioides zeae sp. nov., isolated from the stem of Zea mays.</title>
        <authorList>
            <person name="Glaeser S.P."/>
            <person name="McInroy J.A."/>
            <person name="Busse H.J."/>
            <person name="Kampfer P."/>
        </authorList>
    </citation>
    <scope>NUCLEOTIDE SEQUENCE [LARGE SCALE GENOMIC DNA]</scope>
    <source>
        <strain evidence="1 2">JCM 30728</strain>
    </source>
</reference>